<protein>
    <submittedName>
        <fullName evidence="3">VWA domain-containing protein</fullName>
    </submittedName>
</protein>
<dbReference type="Pfam" id="PF12892">
    <property type="entry name" value="FctA"/>
    <property type="match status" value="1"/>
</dbReference>
<dbReference type="InterPro" id="IPR038174">
    <property type="entry name" value="Strep_pil_link_sf"/>
</dbReference>
<dbReference type="PANTHER" id="PTHR10579">
    <property type="entry name" value="CALCIUM-ACTIVATED CHLORIDE CHANNEL REGULATOR"/>
    <property type="match status" value="1"/>
</dbReference>
<dbReference type="Pfam" id="PF24558">
    <property type="entry name" value="DUF7604"/>
    <property type="match status" value="1"/>
</dbReference>
<dbReference type="AlphaFoldDB" id="A0A3E5HRW1"/>
<dbReference type="SUPFAM" id="SSF53300">
    <property type="entry name" value="vWA-like"/>
    <property type="match status" value="1"/>
</dbReference>
<name>A0A3E5HRW1_BIFPS</name>
<evidence type="ECO:0000256" key="1">
    <source>
        <dbReference type="SAM" id="Phobius"/>
    </source>
</evidence>
<dbReference type="InterPro" id="IPR051266">
    <property type="entry name" value="CLCR"/>
</dbReference>
<evidence type="ECO:0000313" key="4">
    <source>
        <dbReference type="Proteomes" id="UP000261031"/>
    </source>
</evidence>
<dbReference type="Pfam" id="PF13519">
    <property type="entry name" value="VWA_2"/>
    <property type="match status" value="1"/>
</dbReference>
<proteinExistence type="predicted"/>
<dbReference type="PROSITE" id="PS50234">
    <property type="entry name" value="VWFA"/>
    <property type="match status" value="1"/>
</dbReference>
<feature type="domain" description="VWFA" evidence="2">
    <location>
        <begin position="97"/>
        <end position="335"/>
    </location>
</feature>
<dbReference type="Proteomes" id="UP000261031">
    <property type="component" value="Unassembled WGS sequence"/>
</dbReference>
<organism evidence="3 4">
    <name type="scientific">Bifidobacterium pseudocatenulatum</name>
    <dbReference type="NCBI Taxonomy" id="28026"/>
    <lineage>
        <taxon>Bacteria</taxon>
        <taxon>Bacillati</taxon>
        <taxon>Actinomycetota</taxon>
        <taxon>Actinomycetes</taxon>
        <taxon>Bifidobacteriales</taxon>
        <taxon>Bifidobacteriaceae</taxon>
        <taxon>Bifidobacterium</taxon>
    </lineage>
</organism>
<evidence type="ECO:0000313" key="3">
    <source>
        <dbReference type="EMBL" id="RGP04425.1"/>
    </source>
</evidence>
<dbReference type="Gene3D" id="2.60.40.1140">
    <property type="entry name" value="Collagen-binding surface protein Cna, B-type domain"/>
    <property type="match status" value="1"/>
</dbReference>
<dbReference type="CDD" id="cd00198">
    <property type="entry name" value="vWFA"/>
    <property type="match status" value="1"/>
</dbReference>
<dbReference type="PANTHER" id="PTHR10579:SF43">
    <property type="entry name" value="ZINC FINGER (C3HC4-TYPE RING FINGER) FAMILY PROTEIN"/>
    <property type="match status" value="1"/>
</dbReference>
<dbReference type="InterPro" id="IPR022464">
    <property type="entry name" value="Strep_pil_isopept_link"/>
</dbReference>
<dbReference type="EMBL" id="QSWD01000001">
    <property type="protein sequence ID" value="RGP04425.1"/>
    <property type="molecule type" value="Genomic_DNA"/>
</dbReference>
<dbReference type="SMART" id="SM00327">
    <property type="entry name" value="VWA"/>
    <property type="match status" value="1"/>
</dbReference>
<gene>
    <name evidence="3" type="ORF">DXA79_00590</name>
</gene>
<dbReference type="Pfam" id="PF05738">
    <property type="entry name" value="Cna_B"/>
    <property type="match status" value="1"/>
</dbReference>
<comment type="caution">
    <text evidence="3">The sequence shown here is derived from an EMBL/GenBank/DDBJ whole genome shotgun (WGS) entry which is preliminary data.</text>
</comment>
<dbReference type="InterPro" id="IPR002035">
    <property type="entry name" value="VWF_A"/>
</dbReference>
<keyword evidence="1" id="KW-0472">Membrane</keyword>
<accession>A0A3E5HRW1</accession>
<sequence length="810" mass="85718">MHMRHAHNEAKPRGSFVQRMVAALAAIAMLGGLGYVTTSSAIAEDDQNPSGDTSTLQPANSKSIAKIEGGDGDQYALHLTASGDSSSSTVTTAVPADIVLVLDKSGSMKNSNRDTNAKNAATALASKLLTAANAALPAEQQVQMAVVTFSDRARTTSQFTTSPGAIGTAVSAWPNGGTNWEDALKTANDLSSGRSGVQKHIVFLSDGNPTFRITSYSGCFKWSGFGQGWESHPEYGTQAECEANNKWLDQSYQWKTDPDGSDGNIHGEGDDDSYGYNYAAALSEANKRGNAALYVVKVSADANKMSDLAKEANAVTGKEYDGTSADNLTKAFEQIYNTITTTAKIRAYSITDTLSQWVDPVDFADVANGTNITQYVTATNNGATVSGYTAVYNVDDNGNRTITVTFNNGNGMIVDKNETIDVSFKVKPSDAAYADYASKQQYLDTGEANTGNESAGKQGYFSNAGAHLNYCVVTSVNDQESECTQQTLDYAKPVVQVRLGQITINKVWSDGASKHASDVVTVQLQRTKTGEAVAQAEKVGDPITLNASNNWTATIGRLQPGYTYSVAETSEDSRYAVSYQYGNAASNATGVDLTKAMVWQSDGNGGNMTATLTNTLKSATLSNVITVQKILEGRDWKAGDSFDFELTADGNAPLPADCAQQAQQSCKVTVAYDADSPDSQHSATFGDITYNAGKADYTYTITEGNGNIAALYYSGAKYQIVVAVTETNGAWTASVKSVTKLLDDNGKNVSESQKIGDPIAFTNTYVAVSALPLTGGTTDRQWLLVGGSIGGLAVLLVGAAGIWNSKKRLV</sequence>
<keyword evidence="1" id="KW-0812">Transmembrane</keyword>
<keyword evidence="1" id="KW-1133">Transmembrane helix</keyword>
<dbReference type="InterPro" id="IPR036465">
    <property type="entry name" value="vWFA_dom_sf"/>
</dbReference>
<feature type="transmembrane region" description="Helical" evidence="1">
    <location>
        <begin position="782"/>
        <end position="803"/>
    </location>
</feature>
<evidence type="ECO:0000259" key="2">
    <source>
        <dbReference type="PROSITE" id="PS50234"/>
    </source>
</evidence>
<dbReference type="SUPFAM" id="SSF49478">
    <property type="entry name" value="Cna protein B-type domain"/>
    <property type="match status" value="1"/>
</dbReference>
<dbReference type="InterPro" id="IPR055384">
    <property type="entry name" value="DUF7604"/>
</dbReference>
<reference evidence="3 4" key="1">
    <citation type="submission" date="2018-08" db="EMBL/GenBank/DDBJ databases">
        <title>A genome reference for cultivated species of the human gut microbiota.</title>
        <authorList>
            <person name="Zou Y."/>
            <person name="Xue W."/>
            <person name="Luo G."/>
        </authorList>
    </citation>
    <scope>NUCLEOTIDE SEQUENCE [LARGE SCALE GENOMIC DNA]</scope>
    <source>
        <strain evidence="3 4">OF05-12</strain>
    </source>
</reference>
<dbReference type="Gene3D" id="2.60.40.3050">
    <property type="match status" value="1"/>
</dbReference>
<dbReference type="InterPro" id="IPR008454">
    <property type="entry name" value="Collagen-bd_Cna-like_B-typ_dom"/>
</dbReference>
<dbReference type="Gene3D" id="3.40.50.410">
    <property type="entry name" value="von Willebrand factor, type A domain"/>
    <property type="match status" value="1"/>
</dbReference>